<evidence type="ECO:0000313" key="3">
    <source>
        <dbReference type="Proteomes" id="UP000236161"/>
    </source>
</evidence>
<keyword evidence="3" id="KW-1185">Reference proteome</keyword>
<protein>
    <submittedName>
        <fullName evidence="2">Uncharacterized protein</fullName>
    </submittedName>
</protein>
<name>A0A2I0AY72_9ASPA</name>
<dbReference type="AlphaFoldDB" id="A0A2I0AY72"/>
<evidence type="ECO:0000313" key="2">
    <source>
        <dbReference type="EMBL" id="PKA60484.1"/>
    </source>
</evidence>
<sequence length="92" mass="9827">MAATGSEFNESTKKDGEKTEKRPRGDGEASAAAEAPAGKKKGFFRRKKKEKTTSSSGSSKKQLNGEQKISLARLNLIPECVSFCCLAVISST</sequence>
<gene>
    <name evidence="2" type="ORF">AXF42_Ash017890</name>
</gene>
<proteinExistence type="predicted"/>
<evidence type="ECO:0000256" key="1">
    <source>
        <dbReference type="SAM" id="MobiDB-lite"/>
    </source>
</evidence>
<accession>A0A2I0AY72</accession>
<dbReference type="EMBL" id="KZ451937">
    <property type="protein sequence ID" value="PKA60484.1"/>
    <property type="molecule type" value="Genomic_DNA"/>
</dbReference>
<feature type="region of interest" description="Disordered" evidence="1">
    <location>
        <begin position="1"/>
        <end position="65"/>
    </location>
</feature>
<reference evidence="2 3" key="1">
    <citation type="journal article" date="2017" name="Nature">
        <title>The Apostasia genome and the evolution of orchids.</title>
        <authorList>
            <person name="Zhang G.Q."/>
            <person name="Liu K.W."/>
            <person name="Li Z."/>
            <person name="Lohaus R."/>
            <person name="Hsiao Y.Y."/>
            <person name="Niu S.C."/>
            <person name="Wang J.Y."/>
            <person name="Lin Y.C."/>
            <person name="Xu Q."/>
            <person name="Chen L.J."/>
            <person name="Yoshida K."/>
            <person name="Fujiwara S."/>
            <person name="Wang Z.W."/>
            <person name="Zhang Y.Q."/>
            <person name="Mitsuda N."/>
            <person name="Wang M."/>
            <person name="Liu G.H."/>
            <person name="Pecoraro L."/>
            <person name="Huang H.X."/>
            <person name="Xiao X.J."/>
            <person name="Lin M."/>
            <person name="Wu X.Y."/>
            <person name="Wu W.L."/>
            <person name="Chen Y.Y."/>
            <person name="Chang S.B."/>
            <person name="Sakamoto S."/>
            <person name="Ohme-Takagi M."/>
            <person name="Yagi M."/>
            <person name="Zeng S.J."/>
            <person name="Shen C.Y."/>
            <person name="Yeh C.M."/>
            <person name="Luo Y.B."/>
            <person name="Tsai W.C."/>
            <person name="Van de Peer Y."/>
            <person name="Liu Z.J."/>
        </authorList>
    </citation>
    <scope>NUCLEOTIDE SEQUENCE [LARGE SCALE GENOMIC DNA]</scope>
    <source>
        <strain evidence="3">cv. Shenzhen</strain>
        <tissue evidence="2">Stem</tissue>
    </source>
</reference>
<feature type="compositionally biased region" description="Basic residues" evidence="1">
    <location>
        <begin position="38"/>
        <end position="50"/>
    </location>
</feature>
<dbReference type="Proteomes" id="UP000236161">
    <property type="component" value="Unassembled WGS sequence"/>
</dbReference>
<organism evidence="2 3">
    <name type="scientific">Apostasia shenzhenica</name>
    <dbReference type="NCBI Taxonomy" id="1088818"/>
    <lineage>
        <taxon>Eukaryota</taxon>
        <taxon>Viridiplantae</taxon>
        <taxon>Streptophyta</taxon>
        <taxon>Embryophyta</taxon>
        <taxon>Tracheophyta</taxon>
        <taxon>Spermatophyta</taxon>
        <taxon>Magnoliopsida</taxon>
        <taxon>Liliopsida</taxon>
        <taxon>Asparagales</taxon>
        <taxon>Orchidaceae</taxon>
        <taxon>Apostasioideae</taxon>
        <taxon>Apostasia</taxon>
    </lineage>
</organism>
<feature type="compositionally biased region" description="Basic and acidic residues" evidence="1">
    <location>
        <begin position="10"/>
        <end position="27"/>
    </location>
</feature>